<dbReference type="PIRSF" id="PIRSF002122">
    <property type="entry name" value="RPS7p_RPS7a_RPS5e_RPS7o"/>
    <property type="match status" value="1"/>
</dbReference>
<dbReference type="InterPro" id="IPR036823">
    <property type="entry name" value="Ribosomal_uS7_dom_sf"/>
</dbReference>
<dbReference type="GO" id="GO:1990904">
    <property type="term" value="C:ribonucleoprotein complex"/>
    <property type="evidence" value="ECO:0007669"/>
    <property type="project" value="UniProtKB-KW"/>
</dbReference>
<name>A0A0D0DJY0_9AGAM</name>
<dbReference type="HOGENOM" id="CLU_072226_2_2_1"/>
<comment type="similarity">
    <text evidence="1">Belongs to the universal ribosomal protein uS7 family.</text>
</comment>
<keyword evidence="3" id="KW-0687">Ribonucleoprotein</keyword>
<dbReference type="GO" id="GO:0006412">
    <property type="term" value="P:translation"/>
    <property type="evidence" value="ECO:0007669"/>
    <property type="project" value="InterPro"/>
</dbReference>
<keyword evidence="2" id="KW-0689">Ribosomal protein</keyword>
<accession>A0A0D0DJY0</accession>
<dbReference type="InParanoid" id="A0A0D0DJY0"/>
<dbReference type="CDD" id="cd14868">
    <property type="entry name" value="uS7_Mitochondria_Fungi"/>
    <property type="match status" value="1"/>
</dbReference>
<reference evidence="5 6" key="1">
    <citation type="submission" date="2014-04" db="EMBL/GenBank/DDBJ databases">
        <authorList>
            <consortium name="DOE Joint Genome Institute"/>
            <person name="Kuo A."/>
            <person name="Kohler A."/>
            <person name="Jargeat P."/>
            <person name="Nagy L.G."/>
            <person name="Floudas D."/>
            <person name="Copeland A."/>
            <person name="Barry K.W."/>
            <person name="Cichocki N."/>
            <person name="Veneault-Fourrey C."/>
            <person name="LaButti K."/>
            <person name="Lindquist E.A."/>
            <person name="Lipzen A."/>
            <person name="Lundell T."/>
            <person name="Morin E."/>
            <person name="Murat C."/>
            <person name="Sun H."/>
            <person name="Tunlid A."/>
            <person name="Henrissat B."/>
            <person name="Grigoriev I.V."/>
            <person name="Hibbett D.S."/>
            <person name="Martin F."/>
            <person name="Nordberg H.P."/>
            <person name="Cantor M.N."/>
            <person name="Hua S.X."/>
        </authorList>
    </citation>
    <scope>NUCLEOTIDE SEQUENCE [LARGE SCALE GENOMIC DNA]</scope>
    <source>
        <strain evidence="5 6">Ve08.2h10</strain>
    </source>
</reference>
<reference evidence="6" key="2">
    <citation type="submission" date="2015-01" db="EMBL/GenBank/DDBJ databases">
        <title>Evolutionary Origins and Diversification of the Mycorrhizal Mutualists.</title>
        <authorList>
            <consortium name="DOE Joint Genome Institute"/>
            <consortium name="Mycorrhizal Genomics Consortium"/>
            <person name="Kohler A."/>
            <person name="Kuo A."/>
            <person name="Nagy L.G."/>
            <person name="Floudas D."/>
            <person name="Copeland A."/>
            <person name="Barry K.W."/>
            <person name="Cichocki N."/>
            <person name="Veneault-Fourrey C."/>
            <person name="LaButti K."/>
            <person name="Lindquist E.A."/>
            <person name="Lipzen A."/>
            <person name="Lundell T."/>
            <person name="Morin E."/>
            <person name="Murat C."/>
            <person name="Riley R."/>
            <person name="Ohm R."/>
            <person name="Sun H."/>
            <person name="Tunlid A."/>
            <person name="Henrissat B."/>
            <person name="Grigoriev I.V."/>
            <person name="Hibbett D.S."/>
            <person name="Martin F."/>
        </authorList>
    </citation>
    <scope>NUCLEOTIDE SEQUENCE [LARGE SCALE GENOMIC DNA]</scope>
    <source>
        <strain evidence="6">Ve08.2h10</strain>
    </source>
</reference>
<keyword evidence="6" id="KW-1185">Reference proteome</keyword>
<dbReference type="STRING" id="930991.A0A0D0DJY0"/>
<dbReference type="InterPro" id="IPR047988">
    <property type="entry name" value="Ribosomal_uS7m_fungi"/>
</dbReference>
<evidence type="ECO:0000259" key="4">
    <source>
        <dbReference type="Pfam" id="PF00177"/>
    </source>
</evidence>
<dbReference type="Proteomes" id="UP000054538">
    <property type="component" value="Unassembled WGS sequence"/>
</dbReference>
<dbReference type="SUPFAM" id="SSF47973">
    <property type="entry name" value="Ribosomal protein S7"/>
    <property type="match status" value="1"/>
</dbReference>
<dbReference type="Pfam" id="PF00177">
    <property type="entry name" value="Ribosomal_S7"/>
    <property type="match status" value="1"/>
</dbReference>
<dbReference type="Gene3D" id="1.10.455.10">
    <property type="entry name" value="Ribosomal protein S7 domain"/>
    <property type="match status" value="1"/>
</dbReference>
<dbReference type="OrthoDB" id="9972728at2759"/>
<dbReference type="AlphaFoldDB" id="A0A0D0DJY0"/>
<organism evidence="5 6">
    <name type="scientific">Paxillus rubicundulus Ve08.2h10</name>
    <dbReference type="NCBI Taxonomy" id="930991"/>
    <lineage>
        <taxon>Eukaryota</taxon>
        <taxon>Fungi</taxon>
        <taxon>Dikarya</taxon>
        <taxon>Basidiomycota</taxon>
        <taxon>Agaricomycotina</taxon>
        <taxon>Agaricomycetes</taxon>
        <taxon>Agaricomycetidae</taxon>
        <taxon>Boletales</taxon>
        <taxon>Paxilineae</taxon>
        <taxon>Paxillaceae</taxon>
        <taxon>Paxillus</taxon>
    </lineage>
</organism>
<gene>
    <name evidence="5" type="ORF">PAXRUDRAFT_154846</name>
</gene>
<dbReference type="EMBL" id="KN825701">
    <property type="protein sequence ID" value="KIK81959.1"/>
    <property type="molecule type" value="Genomic_DNA"/>
</dbReference>
<dbReference type="PANTHER" id="PTHR11205">
    <property type="entry name" value="RIBOSOMAL PROTEIN S7"/>
    <property type="match status" value="1"/>
</dbReference>
<dbReference type="FunCoup" id="A0A0D0DJY0">
    <property type="interactions" value="158"/>
</dbReference>
<dbReference type="InterPro" id="IPR023798">
    <property type="entry name" value="Ribosomal_uS7_dom"/>
</dbReference>
<evidence type="ECO:0000256" key="3">
    <source>
        <dbReference type="ARBA" id="ARBA00023274"/>
    </source>
</evidence>
<dbReference type="InterPro" id="IPR000235">
    <property type="entry name" value="Ribosomal_uS7"/>
</dbReference>
<evidence type="ECO:0000313" key="6">
    <source>
        <dbReference type="Proteomes" id="UP000054538"/>
    </source>
</evidence>
<evidence type="ECO:0000313" key="5">
    <source>
        <dbReference type="EMBL" id="KIK81959.1"/>
    </source>
</evidence>
<sequence length="156" mass="16999">MFIPPANDPLLEYLTSAILQNGHRARAAHLVSRMLLHIHASTRAPPVPIVREAIMSASPAVRVVSHRHATKTVFMPIALTEKQRVHAGVKAIIAASESKPGKTVDVRLAREMIAVVQGESRALEEKVRVHKLAMVNRQVTSSATAPHITDVYSGEI</sequence>
<proteinExistence type="inferred from homology"/>
<protein>
    <submittedName>
        <fullName evidence="5">Unplaced genomic scaffold scaffold_879, whole genome shotgun sequence</fullName>
    </submittedName>
</protein>
<dbReference type="GO" id="GO:0005840">
    <property type="term" value="C:ribosome"/>
    <property type="evidence" value="ECO:0007669"/>
    <property type="project" value="UniProtKB-KW"/>
</dbReference>
<feature type="domain" description="Small ribosomal subunit protein uS7" evidence="4">
    <location>
        <begin position="7"/>
        <end position="137"/>
    </location>
</feature>
<evidence type="ECO:0000256" key="1">
    <source>
        <dbReference type="ARBA" id="ARBA00007151"/>
    </source>
</evidence>
<evidence type="ECO:0000256" key="2">
    <source>
        <dbReference type="ARBA" id="ARBA00022980"/>
    </source>
</evidence>